<evidence type="ECO:0000256" key="1">
    <source>
        <dbReference type="SAM" id="MobiDB-lite"/>
    </source>
</evidence>
<accession>F4QF21</accession>
<protein>
    <submittedName>
        <fullName evidence="2">Oxysterol binding family protein</fullName>
    </submittedName>
</protein>
<organism evidence="2 3">
    <name type="scientific">Cavenderia fasciculata</name>
    <name type="common">Slime mold</name>
    <name type="synonym">Dictyostelium fasciculatum</name>
    <dbReference type="NCBI Taxonomy" id="261658"/>
    <lineage>
        <taxon>Eukaryota</taxon>
        <taxon>Amoebozoa</taxon>
        <taxon>Evosea</taxon>
        <taxon>Eumycetozoa</taxon>
        <taxon>Dictyostelia</taxon>
        <taxon>Acytosteliales</taxon>
        <taxon>Cavenderiaceae</taxon>
        <taxon>Cavenderia</taxon>
    </lineage>
</organism>
<evidence type="ECO:0000313" key="2">
    <source>
        <dbReference type="EMBL" id="EGG13380.1"/>
    </source>
</evidence>
<dbReference type="PANTHER" id="PTHR10972:SF78">
    <property type="entry name" value="OXYSTEROL-BINDING PROTEIN 1-RELATED"/>
    <property type="match status" value="1"/>
</dbReference>
<gene>
    <name evidence="2" type="primary">osbB</name>
    <name evidence="2" type="ORF">DFA_11141</name>
</gene>
<dbReference type="Gene3D" id="1.10.287.2720">
    <property type="match status" value="1"/>
</dbReference>
<dbReference type="PANTHER" id="PTHR10972">
    <property type="entry name" value="OXYSTEROL-BINDING PROTEIN-RELATED"/>
    <property type="match status" value="1"/>
</dbReference>
<dbReference type="Gene3D" id="3.30.70.3490">
    <property type="match status" value="1"/>
</dbReference>
<evidence type="ECO:0000313" key="3">
    <source>
        <dbReference type="Proteomes" id="UP000007797"/>
    </source>
</evidence>
<dbReference type="GeneID" id="14866297"/>
<dbReference type="Gene3D" id="2.40.160.120">
    <property type="match status" value="2"/>
</dbReference>
<name>F4QF21_CACFS</name>
<dbReference type="EMBL" id="GL883029">
    <property type="protein sequence ID" value="EGG13380.1"/>
    <property type="molecule type" value="Genomic_DNA"/>
</dbReference>
<dbReference type="InterPro" id="IPR000648">
    <property type="entry name" value="Oxysterol-bd"/>
</dbReference>
<dbReference type="KEGG" id="dfa:DFA_11141"/>
<dbReference type="InterPro" id="IPR037239">
    <property type="entry name" value="OSBP_sf"/>
</dbReference>
<dbReference type="AlphaFoldDB" id="F4QF21"/>
<dbReference type="GO" id="GO:0016020">
    <property type="term" value="C:membrane"/>
    <property type="evidence" value="ECO:0007669"/>
    <property type="project" value="TreeGrafter"/>
</dbReference>
<reference evidence="3" key="1">
    <citation type="journal article" date="2011" name="Genome Res.">
        <title>Phylogeny-wide analysis of social amoeba genomes highlights ancient origins for complex intercellular communication.</title>
        <authorList>
            <person name="Heidel A.J."/>
            <person name="Lawal H.M."/>
            <person name="Felder M."/>
            <person name="Schilde C."/>
            <person name="Helps N.R."/>
            <person name="Tunggal B."/>
            <person name="Rivero F."/>
            <person name="John U."/>
            <person name="Schleicher M."/>
            <person name="Eichinger L."/>
            <person name="Platzer M."/>
            <person name="Noegel A.A."/>
            <person name="Schaap P."/>
            <person name="Gloeckner G."/>
        </authorList>
    </citation>
    <scope>NUCLEOTIDE SEQUENCE [LARGE SCALE GENOMIC DNA]</scope>
    <source>
        <strain evidence="3">SH3</strain>
    </source>
</reference>
<dbReference type="RefSeq" id="XP_004350084.1">
    <property type="nucleotide sequence ID" value="XM_004350034.1"/>
</dbReference>
<sequence>MDVEQENSNTSTIYGADLTSIAFPSSLVLAKSFLTIISECYASHFDMLIQANDTDSPKERMLRVYCYLISNLIQFNGATKKPRNPILGETFQGYVDYHNYHQHQEEGSCAAHRVFFFAEQVNHHPLGINVPIIYNRDVGISGNASLTVRSTFMGTFVRLAFEGDLCIRFDRYDQVKDKEHQRRKAKEMLTSGQKMSEEQVGITTSEVEMADEENNQSTFSLITSVLKKAKIGSDITDAPCPGALVLPKSFLTYCNETTTAHFDLLIKANEIDDEKERMLQVYRFVMSCLHLPEETTKRPLNPILGETYQGHRQFGVDGNPTEVHFFSEKIQPAISCHISYHKESRITVTSTTEFKCIFMGTYVKLINDGDTLIKLDRFNEVYTCSLAPMAIRVFRQFAEFFGDTELTNNKNDLRVKTTLLEKPLLFGSYNAVEATLYKGTEKLQKIKGTWDQELLINSTHSSKDFTTFLQRPALTPGQLILPPNLPENDSNRIWNPVFEAVAAGNPKNVNKEKSKIDQKEKAKLPQQKDWKPTHFQQINNQWIYIQN</sequence>
<proteinExistence type="predicted"/>
<dbReference type="Proteomes" id="UP000007797">
    <property type="component" value="Unassembled WGS sequence"/>
</dbReference>
<dbReference type="Pfam" id="PF01237">
    <property type="entry name" value="Oxysterol_BP"/>
    <property type="match status" value="2"/>
</dbReference>
<dbReference type="GO" id="GO:0032934">
    <property type="term" value="F:sterol binding"/>
    <property type="evidence" value="ECO:0007669"/>
    <property type="project" value="TreeGrafter"/>
</dbReference>
<feature type="compositionally biased region" description="Basic and acidic residues" evidence="1">
    <location>
        <begin position="509"/>
        <end position="530"/>
    </location>
</feature>
<dbReference type="GO" id="GO:0005829">
    <property type="term" value="C:cytosol"/>
    <property type="evidence" value="ECO:0007669"/>
    <property type="project" value="TreeGrafter"/>
</dbReference>
<keyword evidence="3" id="KW-1185">Reference proteome</keyword>
<dbReference type="SUPFAM" id="SSF144000">
    <property type="entry name" value="Oxysterol-binding protein-like"/>
    <property type="match status" value="2"/>
</dbReference>
<feature type="region of interest" description="Disordered" evidence="1">
    <location>
        <begin position="506"/>
        <end position="530"/>
    </location>
</feature>
<dbReference type="OrthoDB" id="14833at2759"/>